<proteinExistence type="predicted"/>
<dbReference type="PANTHER" id="PTHR30535:SF34">
    <property type="entry name" value="MOLYBDATE-BINDING PROTEIN MOLA"/>
    <property type="match status" value="1"/>
</dbReference>
<protein>
    <submittedName>
        <fullName evidence="2">ABC transporter substrate-binding protein</fullName>
    </submittedName>
</protein>
<dbReference type="InterPro" id="IPR002491">
    <property type="entry name" value="ABC_transptr_periplasmic_BD"/>
</dbReference>
<evidence type="ECO:0000313" key="3">
    <source>
        <dbReference type="Proteomes" id="UP000061603"/>
    </source>
</evidence>
<sequence length="267" mass="29079">MSQYLPQRIACLSTESVEVLYALGEEARVVGISGFTTRPARARKEKPKISGFSTARIDKILAVKPDLVLAFSDLQGDICRDLVKAGIAVHHFNQRSVAEILAMIATVGRLVGAVDRAAQLVVKLEAQIAAVRATAATLPRRPRVYFEEWDEPMISGIQWVSELITIAGGDDIFADLAQKRSARERIIAEKSALARRQPDIVFASWCGKKFQPARFAARFAGEEFPALATGEIHEIKSAHILSPGPAAIEAGLPQLARLIQRWATSAA</sequence>
<dbReference type="Gene3D" id="3.40.50.1980">
    <property type="entry name" value="Nitrogenase molybdenum iron protein domain"/>
    <property type="match status" value="2"/>
</dbReference>
<accession>A0A0C5J053</accession>
<feature type="domain" description="Fe/B12 periplasmic-binding" evidence="1">
    <location>
        <begin position="8"/>
        <end position="263"/>
    </location>
</feature>
<dbReference type="GO" id="GO:0071281">
    <property type="term" value="P:cellular response to iron ion"/>
    <property type="evidence" value="ECO:0007669"/>
    <property type="project" value="TreeGrafter"/>
</dbReference>
<evidence type="ECO:0000259" key="1">
    <source>
        <dbReference type="PROSITE" id="PS50983"/>
    </source>
</evidence>
<dbReference type="HOGENOM" id="CLU_038034_2_8_4"/>
<evidence type="ECO:0000313" key="2">
    <source>
        <dbReference type="EMBL" id="AJP48437.1"/>
    </source>
</evidence>
<dbReference type="Pfam" id="PF01497">
    <property type="entry name" value="Peripla_BP_2"/>
    <property type="match status" value="1"/>
</dbReference>
<dbReference type="RefSeq" id="WP_202634354.1">
    <property type="nucleotide sequence ID" value="NZ_CP010554.1"/>
</dbReference>
<organism evidence="2 3">
    <name type="scientific">Rugosibacter aromaticivorans</name>
    <dbReference type="NCBI Taxonomy" id="1565605"/>
    <lineage>
        <taxon>Bacteria</taxon>
        <taxon>Pseudomonadati</taxon>
        <taxon>Pseudomonadota</taxon>
        <taxon>Betaproteobacteria</taxon>
        <taxon>Nitrosomonadales</taxon>
        <taxon>Sterolibacteriaceae</taxon>
        <taxon>Rugosibacter</taxon>
    </lineage>
</organism>
<dbReference type="PANTHER" id="PTHR30535">
    <property type="entry name" value="VITAMIN B12-BINDING PROTEIN"/>
    <property type="match status" value="1"/>
</dbReference>
<keyword evidence="3" id="KW-1185">Reference proteome</keyword>
<dbReference type="AlphaFoldDB" id="A0A0C5J053"/>
<dbReference type="KEGG" id="rbu:PG1C_08130"/>
<dbReference type="PROSITE" id="PS50983">
    <property type="entry name" value="FE_B12_PBP"/>
    <property type="match status" value="1"/>
</dbReference>
<reference evidence="2 3" key="1">
    <citation type="journal article" date="2015" name="Genome Announc.">
        <title>Complete Genome Sequence of a Novel Bacterium within the Family Rhodocyclaceae That Degrades Polycyclic Aromatic Hydrocarbons.</title>
        <authorList>
            <person name="Singleton D.R."/>
            <person name="Dickey A.N."/>
            <person name="Scholl E.H."/>
            <person name="Wright F.A."/>
            <person name="Aitken M.D."/>
        </authorList>
    </citation>
    <scope>NUCLEOTIDE SEQUENCE [LARGE SCALE GENOMIC DNA]</scope>
    <source>
        <strain evidence="3">PG1-Ca6</strain>
    </source>
</reference>
<gene>
    <name evidence="2" type="ORF">PG1C_08130</name>
</gene>
<dbReference type="EMBL" id="CP010554">
    <property type="protein sequence ID" value="AJP48437.1"/>
    <property type="molecule type" value="Genomic_DNA"/>
</dbReference>
<name>A0A0C5J053_9PROT</name>
<dbReference type="SUPFAM" id="SSF53807">
    <property type="entry name" value="Helical backbone' metal receptor"/>
    <property type="match status" value="1"/>
</dbReference>
<dbReference type="Proteomes" id="UP000061603">
    <property type="component" value="Chromosome"/>
</dbReference>
<dbReference type="InterPro" id="IPR050902">
    <property type="entry name" value="ABC_Transporter_SBP"/>
</dbReference>
<dbReference type="PATRIC" id="fig|1565605.3.peg.1724"/>
<dbReference type="STRING" id="1565605.PG1C_08130"/>